<name>A0A7G9GUT4_9FUSO</name>
<dbReference type="KEGG" id="fho:H9Q81_06135"/>
<gene>
    <name evidence="1" type="ORF">H9Q81_06135</name>
</gene>
<accession>A0A7G9GUT4</accession>
<organism evidence="1 2">
    <name type="scientific">Fusobacterium hominis</name>
    <dbReference type="NCBI Taxonomy" id="2764326"/>
    <lineage>
        <taxon>Bacteria</taxon>
        <taxon>Fusobacteriati</taxon>
        <taxon>Fusobacteriota</taxon>
        <taxon>Fusobacteriia</taxon>
        <taxon>Fusobacteriales</taxon>
        <taxon>Fusobacteriaceae</taxon>
        <taxon>Fusobacterium</taxon>
    </lineage>
</organism>
<sequence length="77" mass="9057">MNFNFDVPYETELLREKTSKVLKEFDSYIKRHNITNEKDSIVILRESIVAIRSNIFKCAYTNSDSIKKARREVEVAT</sequence>
<dbReference type="RefSeq" id="WP_187422652.1">
    <property type="nucleotide sequence ID" value="NZ_CP060637.1"/>
</dbReference>
<dbReference type="AlphaFoldDB" id="A0A7G9GUT4"/>
<proteinExistence type="predicted"/>
<dbReference type="EMBL" id="CP060637">
    <property type="protein sequence ID" value="QNM14566.1"/>
    <property type="molecule type" value="Genomic_DNA"/>
</dbReference>
<reference evidence="1 2" key="1">
    <citation type="submission" date="2020-08" db="EMBL/GenBank/DDBJ databases">
        <authorList>
            <person name="Liu C."/>
            <person name="Sun Q."/>
        </authorList>
    </citation>
    <scope>NUCLEOTIDE SEQUENCE [LARGE SCALE GENOMIC DNA]</scope>
    <source>
        <strain evidence="1 2">NSJ-57</strain>
    </source>
</reference>
<evidence type="ECO:0000313" key="1">
    <source>
        <dbReference type="EMBL" id="QNM14566.1"/>
    </source>
</evidence>
<protein>
    <submittedName>
        <fullName evidence="1">Uncharacterized protein</fullName>
    </submittedName>
</protein>
<evidence type="ECO:0000313" key="2">
    <source>
        <dbReference type="Proteomes" id="UP000515913"/>
    </source>
</evidence>
<keyword evidence="2" id="KW-1185">Reference proteome</keyword>
<dbReference type="Proteomes" id="UP000515913">
    <property type="component" value="Chromosome"/>
</dbReference>